<reference evidence="1 2" key="1">
    <citation type="journal article" date="2016" name="Nat. Commun.">
        <title>Thousands of microbial genomes shed light on interconnected biogeochemical processes in an aquifer system.</title>
        <authorList>
            <person name="Anantharaman K."/>
            <person name="Brown C.T."/>
            <person name="Hug L.A."/>
            <person name="Sharon I."/>
            <person name="Castelle C.J."/>
            <person name="Probst A.J."/>
            <person name="Thomas B.C."/>
            <person name="Singh A."/>
            <person name="Wilkins M.J."/>
            <person name="Karaoz U."/>
            <person name="Brodie E.L."/>
            <person name="Williams K.H."/>
            <person name="Hubbard S.S."/>
            <person name="Banfield J.F."/>
        </authorList>
    </citation>
    <scope>NUCLEOTIDE SEQUENCE [LARGE SCALE GENOMIC DNA]</scope>
</reference>
<protein>
    <submittedName>
        <fullName evidence="1">Uncharacterized protein</fullName>
    </submittedName>
</protein>
<accession>A0A1F6C311</accession>
<comment type="caution">
    <text evidence="1">The sequence shown here is derived from an EMBL/GenBank/DDBJ whole genome shotgun (WGS) entry which is preliminary data.</text>
</comment>
<name>A0A1F6C311_9BACT</name>
<proteinExistence type="predicted"/>
<evidence type="ECO:0000313" key="1">
    <source>
        <dbReference type="EMBL" id="OGG43579.1"/>
    </source>
</evidence>
<evidence type="ECO:0000313" key="2">
    <source>
        <dbReference type="Proteomes" id="UP000178249"/>
    </source>
</evidence>
<dbReference type="AlphaFoldDB" id="A0A1F6C311"/>
<dbReference type="EMBL" id="MFKP01000036">
    <property type="protein sequence ID" value="OGG43579.1"/>
    <property type="molecule type" value="Genomic_DNA"/>
</dbReference>
<gene>
    <name evidence="1" type="ORF">A2841_00915</name>
</gene>
<dbReference type="Proteomes" id="UP000178249">
    <property type="component" value="Unassembled WGS sequence"/>
</dbReference>
<organism evidence="1 2">
    <name type="scientific">Candidatus Kaiserbacteria bacterium RIFCSPHIGHO2_01_FULL_48_10</name>
    <dbReference type="NCBI Taxonomy" id="1798476"/>
    <lineage>
        <taxon>Bacteria</taxon>
        <taxon>Candidatus Kaiseribacteriota</taxon>
    </lineage>
</organism>
<sequence length="61" mass="6764">MAEGRRNAIGALESWIDGTSQGCSPAPLTNLKPRGILFIEALRGFLRYKKRRAKLSFAESL</sequence>